<feature type="domain" description="TRAP C4-dicarboxylate transport system permease DctM subunit" evidence="8">
    <location>
        <begin position="8"/>
        <end position="417"/>
    </location>
</feature>
<evidence type="ECO:0000256" key="1">
    <source>
        <dbReference type="ARBA" id="ARBA00004429"/>
    </source>
</evidence>
<name>A0A317N0E0_9NOCA</name>
<feature type="transmembrane region" description="Helical" evidence="7">
    <location>
        <begin position="173"/>
        <end position="196"/>
    </location>
</feature>
<keyword evidence="3" id="KW-0997">Cell inner membrane</keyword>
<accession>A0A317N0E0</accession>
<feature type="transmembrane region" description="Helical" evidence="7">
    <location>
        <begin position="27"/>
        <end position="45"/>
    </location>
</feature>
<dbReference type="GO" id="GO:0022857">
    <property type="term" value="F:transmembrane transporter activity"/>
    <property type="evidence" value="ECO:0007669"/>
    <property type="project" value="TreeGrafter"/>
</dbReference>
<dbReference type="InterPro" id="IPR010656">
    <property type="entry name" value="DctM"/>
</dbReference>
<evidence type="ECO:0000313" key="10">
    <source>
        <dbReference type="Proteomes" id="UP000246410"/>
    </source>
</evidence>
<feature type="transmembrane region" description="Helical" evidence="7">
    <location>
        <begin position="97"/>
        <end position="120"/>
    </location>
</feature>
<evidence type="ECO:0000256" key="2">
    <source>
        <dbReference type="ARBA" id="ARBA00022475"/>
    </source>
</evidence>
<keyword evidence="5 7" id="KW-1133">Transmembrane helix</keyword>
<dbReference type="RefSeq" id="WP_110041761.1">
    <property type="nucleotide sequence ID" value="NZ_QGTL01000027.1"/>
</dbReference>
<dbReference type="AlphaFoldDB" id="A0A317N0E0"/>
<feature type="transmembrane region" description="Helical" evidence="7">
    <location>
        <begin position="244"/>
        <end position="262"/>
    </location>
</feature>
<feature type="transmembrane region" description="Helical" evidence="7">
    <location>
        <begin position="274"/>
        <end position="296"/>
    </location>
</feature>
<dbReference type="PANTHER" id="PTHR33362:SF5">
    <property type="entry name" value="C4-DICARBOXYLATE TRAP TRANSPORTER LARGE PERMEASE PROTEIN DCTM"/>
    <property type="match status" value="1"/>
</dbReference>
<dbReference type="EMBL" id="QGTL01000027">
    <property type="protein sequence ID" value="PWV66858.1"/>
    <property type="molecule type" value="Genomic_DNA"/>
</dbReference>
<keyword evidence="2" id="KW-1003">Cell membrane</keyword>
<feature type="transmembrane region" description="Helical" evidence="7">
    <location>
        <begin position="141"/>
        <end position="161"/>
    </location>
</feature>
<comment type="caution">
    <text evidence="9">The sequence shown here is derived from an EMBL/GenBank/DDBJ whole genome shotgun (WGS) entry which is preliminary data.</text>
</comment>
<protein>
    <submittedName>
        <fullName evidence="9">Tripartite ATP-independent transporter DctM subunit</fullName>
    </submittedName>
</protein>
<sequence>MIALVMAVLLIALIAVRVPVSFAILGAGLAGLALQLSVGAGLGVLEAIPVGSVQSLSLSAIPLFILMAHLMLMSGMMDSLFNAGRTMFGRIPGGTGIASTAAGVGFAAISGSSTAAAATLAETTSKRMIDEGYRPTTATGIVASVGTLGGMIPPSIILVFYAVTAETSVGDMIVAGLVPGLIIAAALLAAMLLPALRDPSRMPRGERSSWLTKIKAVLEALPIAVVFLAVVGLIYFGIVTPTESAAIGCLVAALLVAIRGRMTGTGLVDAVVDSVKSSAMIFAIVIAAHVFGYAFAQTKVAASMVTWIEGLPVPPIAIMLALLVMYIVLGFFMDQVAIIALTVPIVLPLVETIGYDVIWFGVFVVLMGEIGLISPPLGLNVFVVARATGRDTVEVFRGAAPYAVAMVIVAIAFILWPDVVTWLPDSR</sequence>
<evidence type="ECO:0000256" key="7">
    <source>
        <dbReference type="SAM" id="Phobius"/>
    </source>
</evidence>
<keyword evidence="4 7" id="KW-0812">Transmembrane</keyword>
<proteinExistence type="predicted"/>
<organism evidence="9 10">
    <name type="scientific">Nocardia neocaledoniensis</name>
    <dbReference type="NCBI Taxonomy" id="236511"/>
    <lineage>
        <taxon>Bacteria</taxon>
        <taxon>Bacillati</taxon>
        <taxon>Actinomycetota</taxon>
        <taxon>Actinomycetes</taxon>
        <taxon>Mycobacteriales</taxon>
        <taxon>Nocardiaceae</taxon>
        <taxon>Nocardia</taxon>
    </lineage>
</organism>
<gene>
    <name evidence="9" type="ORF">DFR69_1272</name>
</gene>
<dbReference type="Proteomes" id="UP000246410">
    <property type="component" value="Unassembled WGS sequence"/>
</dbReference>
<dbReference type="PANTHER" id="PTHR33362">
    <property type="entry name" value="SIALIC ACID TRAP TRANSPORTER PERMEASE PROTEIN SIAT-RELATED"/>
    <property type="match status" value="1"/>
</dbReference>
<keyword evidence="10" id="KW-1185">Reference proteome</keyword>
<dbReference type="InterPro" id="IPR004681">
    <property type="entry name" value="TRAP_DctM"/>
</dbReference>
<reference evidence="9 10" key="1">
    <citation type="submission" date="2018-05" db="EMBL/GenBank/DDBJ databases">
        <title>Genomic Encyclopedia of Type Strains, Phase IV (KMG-IV): sequencing the most valuable type-strain genomes for metagenomic binning, comparative biology and taxonomic classification.</title>
        <authorList>
            <person name="Goeker M."/>
        </authorList>
    </citation>
    <scope>NUCLEOTIDE SEQUENCE [LARGE SCALE GENOMIC DNA]</scope>
    <source>
        <strain evidence="9 10">DSM 44717</strain>
    </source>
</reference>
<evidence type="ECO:0000256" key="3">
    <source>
        <dbReference type="ARBA" id="ARBA00022519"/>
    </source>
</evidence>
<dbReference type="NCBIfam" id="TIGR00786">
    <property type="entry name" value="dctM"/>
    <property type="match status" value="1"/>
</dbReference>
<evidence type="ECO:0000256" key="5">
    <source>
        <dbReference type="ARBA" id="ARBA00022989"/>
    </source>
</evidence>
<evidence type="ECO:0000256" key="4">
    <source>
        <dbReference type="ARBA" id="ARBA00022692"/>
    </source>
</evidence>
<keyword evidence="6 7" id="KW-0472">Membrane</keyword>
<evidence type="ECO:0000313" key="9">
    <source>
        <dbReference type="EMBL" id="PWV66858.1"/>
    </source>
</evidence>
<dbReference type="Pfam" id="PF06808">
    <property type="entry name" value="DctM"/>
    <property type="match status" value="1"/>
</dbReference>
<feature type="transmembrane region" description="Helical" evidence="7">
    <location>
        <begin position="57"/>
        <end position="77"/>
    </location>
</feature>
<evidence type="ECO:0000256" key="6">
    <source>
        <dbReference type="ARBA" id="ARBA00023136"/>
    </source>
</evidence>
<feature type="transmembrane region" description="Helical" evidence="7">
    <location>
        <begin position="316"/>
        <end position="345"/>
    </location>
</feature>
<dbReference type="GO" id="GO:0005886">
    <property type="term" value="C:plasma membrane"/>
    <property type="evidence" value="ECO:0007669"/>
    <property type="project" value="UniProtKB-SubCell"/>
</dbReference>
<comment type="subcellular location">
    <subcellularLocation>
        <location evidence="1">Cell inner membrane</location>
        <topology evidence="1">Multi-pass membrane protein</topology>
    </subcellularLocation>
</comment>
<feature type="transmembrane region" description="Helical" evidence="7">
    <location>
        <begin position="217"/>
        <end position="238"/>
    </location>
</feature>
<evidence type="ECO:0000259" key="8">
    <source>
        <dbReference type="Pfam" id="PF06808"/>
    </source>
</evidence>
<feature type="transmembrane region" description="Helical" evidence="7">
    <location>
        <begin position="399"/>
        <end position="423"/>
    </location>
</feature>
<feature type="transmembrane region" description="Helical" evidence="7">
    <location>
        <begin position="357"/>
        <end position="379"/>
    </location>
</feature>
<dbReference type="PIRSF" id="PIRSF006066">
    <property type="entry name" value="HI0050"/>
    <property type="match status" value="1"/>
</dbReference>